<dbReference type="InterPro" id="IPR036554">
    <property type="entry name" value="GHMP_kinase_C_sf"/>
</dbReference>
<dbReference type="InterPro" id="IPR006204">
    <property type="entry name" value="GHMP_kinase_N_dom"/>
</dbReference>
<evidence type="ECO:0000313" key="7">
    <source>
        <dbReference type="EMBL" id="KAJ4971762.1"/>
    </source>
</evidence>
<keyword evidence="2" id="KW-0808">Transferase</keyword>
<evidence type="ECO:0000259" key="6">
    <source>
        <dbReference type="Pfam" id="PF00288"/>
    </source>
</evidence>
<dbReference type="GO" id="GO:0016301">
    <property type="term" value="F:kinase activity"/>
    <property type="evidence" value="ECO:0007669"/>
    <property type="project" value="UniProtKB-KW"/>
</dbReference>
<sequence>MEPELVLTSVKTFAPATIANLGLGFDFLDYTVDGLGIGAMSPMKMLGIRSVGLSLSLDKGLPLGSGLGSSAESAASVVVVVNEIFGAVLLTEIEMSHVIWNCSQAGALVAFVMQEVVKKVAIDAGAFGCTINGAEPTVVAVTNDEKGKEIGYQMVVGFINDGGSKASAMIRRVDQIGARVIS</sequence>
<keyword evidence="4" id="KW-0418">Kinase</keyword>
<evidence type="ECO:0000256" key="2">
    <source>
        <dbReference type="ARBA" id="ARBA00022679"/>
    </source>
</evidence>
<evidence type="ECO:0000256" key="5">
    <source>
        <dbReference type="ARBA" id="ARBA00022840"/>
    </source>
</evidence>
<dbReference type="SUPFAM" id="SSF55060">
    <property type="entry name" value="GHMP Kinase, C-terminal domain"/>
    <property type="match status" value="1"/>
</dbReference>
<evidence type="ECO:0000313" key="8">
    <source>
        <dbReference type="Proteomes" id="UP001141806"/>
    </source>
</evidence>
<dbReference type="Gene3D" id="3.30.230.10">
    <property type="match status" value="1"/>
</dbReference>
<dbReference type="Proteomes" id="UP001141806">
    <property type="component" value="Unassembled WGS sequence"/>
</dbReference>
<keyword evidence="1" id="KW-0028">Amino-acid biosynthesis</keyword>
<proteinExistence type="predicted"/>
<dbReference type="SUPFAM" id="SSF54211">
    <property type="entry name" value="Ribosomal protein S5 domain 2-like"/>
    <property type="match status" value="1"/>
</dbReference>
<keyword evidence="3" id="KW-0547">Nucleotide-binding</keyword>
<comment type="caution">
    <text evidence="7">The sequence shown here is derived from an EMBL/GenBank/DDBJ whole genome shotgun (WGS) entry which is preliminary data.</text>
</comment>
<dbReference type="GO" id="GO:0008652">
    <property type="term" value="P:amino acid biosynthetic process"/>
    <property type="evidence" value="ECO:0007669"/>
    <property type="project" value="UniProtKB-KW"/>
</dbReference>
<keyword evidence="8" id="KW-1185">Reference proteome</keyword>
<gene>
    <name evidence="7" type="ORF">NE237_004861</name>
</gene>
<dbReference type="PANTHER" id="PTHR20861:SF1">
    <property type="entry name" value="HOMOSERINE KINASE"/>
    <property type="match status" value="1"/>
</dbReference>
<evidence type="ECO:0000256" key="4">
    <source>
        <dbReference type="ARBA" id="ARBA00022777"/>
    </source>
</evidence>
<reference evidence="7" key="1">
    <citation type="journal article" date="2023" name="Plant J.">
        <title>The genome of the king protea, Protea cynaroides.</title>
        <authorList>
            <person name="Chang J."/>
            <person name="Duong T.A."/>
            <person name="Schoeman C."/>
            <person name="Ma X."/>
            <person name="Roodt D."/>
            <person name="Barker N."/>
            <person name="Li Z."/>
            <person name="Van de Peer Y."/>
            <person name="Mizrachi E."/>
        </authorList>
    </citation>
    <scope>NUCLEOTIDE SEQUENCE</scope>
    <source>
        <tissue evidence="7">Young leaves</tissue>
    </source>
</reference>
<dbReference type="OrthoDB" id="195231at2759"/>
<dbReference type="PANTHER" id="PTHR20861">
    <property type="entry name" value="HOMOSERINE/4-DIPHOSPHOCYTIDYL-2-C-METHYL-D-ERYTHRITOL KINASE"/>
    <property type="match status" value="1"/>
</dbReference>
<dbReference type="InterPro" id="IPR020568">
    <property type="entry name" value="Ribosomal_Su5_D2-typ_SF"/>
</dbReference>
<name>A0A9Q0KJN3_9MAGN</name>
<keyword evidence="5" id="KW-0067">ATP-binding</keyword>
<evidence type="ECO:0000256" key="1">
    <source>
        <dbReference type="ARBA" id="ARBA00022605"/>
    </source>
</evidence>
<dbReference type="Pfam" id="PF00288">
    <property type="entry name" value="GHMP_kinases_N"/>
    <property type="match status" value="1"/>
</dbReference>
<accession>A0A9Q0KJN3</accession>
<dbReference type="EMBL" id="JAMYWD010000005">
    <property type="protein sequence ID" value="KAJ4971762.1"/>
    <property type="molecule type" value="Genomic_DNA"/>
</dbReference>
<protein>
    <recommendedName>
        <fullName evidence="6">GHMP kinase N-terminal domain-containing protein</fullName>
    </recommendedName>
</protein>
<dbReference type="GO" id="GO:0005524">
    <property type="term" value="F:ATP binding"/>
    <property type="evidence" value="ECO:0007669"/>
    <property type="project" value="UniProtKB-KW"/>
</dbReference>
<dbReference type="AlphaFoldDB" id="A0A9Q0KJN3"/>
<evidence type="ECO:0000256" key="3">
    <source>
        <dbReference type="ARBA" id="ARBA00022741"/>
    </source>
</evidence>
<dbReference type="InterPro" id="IPR014721">
    <property type="entry name" value="Ribsml_uS5_D2-typ_fold_subgr"/>
</dbReference>
<feature type="domain" description="GHMP kinase N-terminal" evidence="6">
    <location>
        <begin position="47"/>
        <end position="99"/>
    </location>
</feature>
<organism evidence="7 8">
    <name type="scientific">Protea cynaroides</name>
    <dbReference type="NCBI Taxonomy" id="273540"/>
    <lineage>
        <taxon>Eukaryota</taxon>
        <taxon>Viridiplantae</taxon>
        <taxon>Streptophyta</taxon>
        <taxon>Embryophyta</taxon>
        <taxon>Tracheophyta</taxon>
        <taxon>Spermatophyta</taxon>
        <taxon>Magnoliopsida</taxon>
        <taxon>Proteales</taxon>
        <taxon>Proteaceae</taxon>
        <taxon>Protea</taxon>
    </lineage>
</organism>